<proteinExistence type="predicted"/>
<dbReference type="AlphaFoldDB" id="A0A1F7J304"/>
<comment type="caution">
    <text evidence="1">The sequence shown here is derived from an EMBL/GenBank/DDBJ whole genome shotgun (WGS) entry which is preliminary data.</text>
</comment>
<name>A0A1F7J304_9BACT</name>
<organism evidence="1 2">
    <name type="scientific">Candidatus Roizmanbacteria bacterium RIFCSPLOWO2_01_FULL_40_42</name>
    <dbReference type="NCBI Taxonomy" id="1802066"/>
    <lineage>
        <taxon>Bacteria</taxon>
        <taxon>Candidatus Roizmaniibacteriota</taxon>
    </lineage>
</organism>
<dbReference type="EMBL" id="MGAQ01000022">
    <property type="protein sequence ID" value="OGK49998.1"/>
    <property type="molecule type" value="Genomic_DNA"/>
</dbReference>
<sequence>MRRPESDRMERFRMKDIRRIPRKVRRERRVFAQTVREERRRKERTRERDEARITERDIWDHRFPEPATRSEFLATRSNGNGHHVSDEEITPPVEALDPARVINLFDAEVDLPFGMRIMSATELEEAERTSIDLPGNFEFAGDLSL</sequence>
<reference evidence="1 2" key="1">
    <citation type="journal article" date="2016" name="Nat. Commun.">
        <title>Thousands of microbial genomes shed light on interconnected biogeochemical processes in an aquifer system.</title>
        <authorList>
            <person name="Anantharaman K."/>
            <person name="Brown C.T."/>
            <person name="Hug L.A."/>
            <person name="Sharon I."/>
            <person name="Castelle C.J."/>
            <person name="Probst A.J."/>
            <person name="Thomas B.C."/>
            <person name="Singh A."/>
            <person name="Wilkins M.J."/>
            <person name="Karaoz U."/>
            <person name="Brodie E.L."/>
            <person name="Williams K.H."/>
            <person name="Hubbard S.S."/>
            <person name="Banfield J.F."/>
        </authorList>
    </citation>
    <scope>NUCLEOTIDE SEQUENCE [LARGE SCALE GENOMIC DNA]</scope>
</reference>
<gene>
    <name evidence="1" type="ORF">A3B50_03135</name>
</gene>
<protein>
    <submittedName>
        <fullName evidence="1">Uncharacterized protein</fullName>
    </submittedName>
</protein>
<dbReference type="Proteomes" id="UP000178558">
    <property type="component" value="Unassembled WGS sequence"/>
</dbReference>
<accession>A0A1F7J304</accession>
<evidence type="ECO:0000313" key="2">
    <source>
        <dbReference type="Proteomes" id="UP000178558"/>
    </source>
</evidence>
<evidence type="ECO:0000313" key="1">
    <source>
        <dbReference type="EMBL" id="OGK49998.1"/>
    </source>
</evidence>